<accession>A0A6J5STI6</accession>
<protein>
    <submittedName>
        <fullName evidence="3">Uncharacterized protein</fullName>
    </submittedName>
</protein>
<sequence>MIIFEVNMTSVEQVSSDVTAGVTFDVNVTEFDQITFDLAVIPVFTVDFFGGVPGPPGPAGPTGGQILTGIAATNLSAGRVVISSGGEFAYFQPANLTHFGRAYGITTSSAVMGGSVQVQVLGNITDASYTFVADTVLWVGLNGELTTTVPTSGLLQRGGVCLGDNTVRIDFAQQIIIN</sequence>
<dbReference type="EMBL" id="LR797075">
    <property type="protein sequence ID" value="CAB4185097.1"/>
    <property type="molecule type" value="Genomic_DNA"/>
</dbReference>
<proteinExistence type="predicted"/>
<reference evidence="3" key="1">
    <citation type="submission" date="2020-05" db="EMBL/GenBank/DDBJ databases">
        <authorList>
            <person name="Chiriac C."/>
            <person name="Salcher M."/>
            <person name="Ghai R."/>
            <person name="Kavagutti S V."/>
        </authorList>
    </citation>
    <scope>NUCLEOTIDE SEQUENCE</scope>
</reference>
<dbReference type="EMBL" id="LR797450">
    <property type="protein sequence ID" value="CAB4217891.1"/>
    <property type="molecule type" value="Genomic_DNA"/>
</dbReference>
<dbReference type="EMBL" id="LR798430">
    <property type="protein sequence ID" value="CAB5231020.1"/>
    <property type="molecule type" value="Genomic_DNA"/>
</dbReference>
<gene>
    <name evidence="1" type="ORF">UFOVP1127_15</name>
    <name evidence="2" type="ORF">UFOVP1242_59</name>
    <name evidence="3" type="ORF">UFOVP1492_119</name>
    <name evidence="4" type="ORF">UFOVP1580_12</name>
</gene>
<evidence type="ECO:0000313" key="4">
    <source>
        <dbReference type="EMBL" id="CAB5231020.1"/>
    </source>
</evidence>
<evidence type="ECO:0000313" key="1">
    <source>
        <dbReference type="EMBL" id="CAB4185097.1"/>
    </source>
</evidence>
<evidence type="ECO:0000313" key="2">
    <source>
        <dbReference type="EMBL" id="CAB4193319.1"/>
    </source>
</evidence>
<organism evidence="3">
    <name type="scientific">uncultured Caudovirales phage</name>
    <dbReference type="NCBI Taxonomy" id="2100421"/>
    <lineage>
        <taxon>Viruses</taxon>
        <taxon>Duplodnaviria</taxon>
        <taxon>Heunggongvirae</taxon>
        <taxon>Uroviricota</taxon>
        <taxon>Caudoviricetes</taxon>
        <taxon>Peduoviridae</taxon>
        <taxon>Maltschvirus</taxon>
        <taxon>Maltschvirus maltsch</taxon>
    </lineage>
</organism>
<name>A0A6J5STI6_9CAUD</name>
<dbReference type="EMBL" id="LR797197">
    <property type="protein sequence ID" value="CAB4193319.1"/>
    <property type="molecule type" value="Genomic_DNA"/>
</dbReference>
<evidence type="ECO:0000313" key="3">
    <source>
        <dbReference type="EMBL" id="CAB4217891.1"/>
    </source>
</evidence>